<reference evidence="3" key="1">
    <citation type="submission" date="2015-09" db="EMBL/GenBank/DDBJ databases">
        <authorList>
            <consortium name="Pathogen Informatics"/>
        </authorList>
    </citation>
    <scope>NUCLEOTIDE SEQUENCE [LARGE SCALE GENOMIC DNA]</scope>
    <source>
        <strain evidence="3">Lake Konstanz</strain>
    </source>
</reference>
<organism evidence="2 3">
    <name type="scientific">Bodo saltans</name>
    <name type="common">Flagellated protozoan</name>
    <dbReference type="NCBI Taxonomy" id="75058"/>
    <lineage>
        <taxon>Eukaryota</taxon>
        <taxon>Discoba</taxon>
        <taxon>Euglenozoa</taxon>
        <taxon>Kinetoplastea</taxon>
        <taxon>Metakinetoplastina</taxon>
        <taxon>Eubodonida</taxon>
        <taxon>Bodonidae</taxon>
        <taxon>Bodo</taxon>
    </lineage>
</organism>
<feature type="region of interest" description="Disordered" evidence="1">
    <location>
        <begin position="1"/>
        <end position="55"/>
    </location>
</feature>
<feature type="compositionally biased region" description="Low complexity" evidence="1">
    <location>
        <begin position="589"/>
        <end position="607"/>
    </location>
</feature>
<dbReference type="OrthoDB" id="10417348at2759"/>
<accession>A0A0S4IHG4</accession>
<name>A0A0S4IHG4_BODSA</name>
<feature type="region of interest" description="Disordered" evidence="1">
    <location>
        <begin position="589"/>
        <end position="615"/>
    </location>
</feature>
<feature type="compositionally biased region" description="Low complexity" evidence="1">
    <location>
        <begin position="9"/>
        <end position="23"/>
    </location>
</feature>
<feature type="region of interest" description="Disordered" evidence="1">
    <location>
        <begin position="132"/>
        <end position="209"/>
    </location>
</feature>
<dbReference type="EMBL" id="CYKH01000043">
    <property type="protein sequence ID" value="CUE64327.1"/>
    <property type="molecule type" value="Genomic_DNA"/>
</dbReference>
<gene>
    <name evidence="2" type="ORF">BSAL_50550</name>
</gene>
<dbReference type="Proteomes" id="UP000051952">
    <property type="component" value="Unassembled WGS sequence"/>
</dbReference>
<evidence type="ECO:0000313" key="3">
    <source>
        <dbReference type="Proteomes" id="UP000051952"/>
    </source>
</evidence>
<dbReference type="AlphaFoldDB" id="A0A0S4IHG4"/>
<evidence type="ECO:0000256" key="1">
    <source>
        <dbReference type="SAM" id="MobiDB-lite"/>
    </source>
</evidence>
<keyword evidence="3" id="KW-1185">Reference proteome</keyword>
<protein>
    <submittedName>
        <fullName evidence="2">Uncharacterized protein</fullName>
    </submittedName>
</protein>
<feature type="compositionally biased region" description="Low complexity" evidence="1">
    <location>
        <begin position="132"/>
        <end position="156"/>
    </location>
</feature>
<evidence type="ECO:0000313" key="2">
    <source>
        <dbReference type="EMBL" id="CUE64327.1"/>
    </source>
</evidence>
<dbReference type="VEuPathDB" id="TriTrypDB:BSAL_50550"/>
<sequence>MQPLQRTASPSSTGSPTRSPQSTMAGSGGGSGVIGHNNNAVFPSGMTRSSNASNGAAAATSHLHLSNQSATDTQVTLSMIIEFTPLQGSRLKRMVHESGYLNKDEREWLTQYITKDLIQLQTLAMHIKMQQQEQQQQLANRSSNNSTLDPTNNNNNGGFGGINSTPQRGSINGAKASPSPVPAAANGGGAAAGPASNNNNAGGGSARAEVMSDDSSSFIKVISLEQLRTTVVVMFFALDAGGGGDDGNGSSSGGGSGGFLSAAASGQAHMYAVAVALNDSNPIRLRLAVPSIRDWMFHSHQYIVALADVEYEDEDGGGAGGDDDDIAAGVVDVEQEWVTKLEELKSLVDVWTNHGFIKRSEIDLDATIFAKPDWNPVVLYNVLTAALSHHRCILRSKNQREVQVWLNTLALFYSDDRLLFSSKTCYVPDPLNEPPISGGGGGQMLSHHDDEDAVVISKGGGGVSSAASPLSSSASSSSRQYIAAPDFNLQGTTAEVNQILQHHVLHFRFAPVIIDVSKSIDDPYHFFPKDRQVKFTEVRERIFRRLTPLKPPFGAIFLHDKSRPAANKSSSLLASICGRLKLIAHPSVVSSSSSSSNPGNSPGLPSPGTVPSNNASIVSMRTVTPGGGGGHFATPPAGVAVAGGGGGAPPAFLVTPRNSVDQIDSGGGGHNNGNFPFYPHAALLAQHQTDTQKVANIVTAIAQWRRQLVLRTLSYYYYTVEFRFKTDSQSSFSPPMFKEVADDAMLQVAVDFFAQIQEQKEKHARNVLTEAFAW</sequence>
<feature type="compositionally biased region" description="Low complexity" evidence="1">
    <location>
        <begin position="173"/>
        <end position="185"/>
    </location>
</feature>
<proteinExistence type="predicted"/>